<evidence type="ECO:0008006" key="3">
    <source>
        <dbReference type="Google" id="ProtNLM"/>
    </source>
</evidence>
<proteinExistence type="predicted"/>
<dbReference type="OrthoDB" id="10477722at2759"/>
<keyword evidence="2" id="KW-1185">Reference proteome</keyword>
<accession>A0A8J4VGJ1</accession>
<reference evidence="1" key="1">
    <citation type="submission" date="2020-03" db="EMBL/GenBank/DDBJ databases">
        <title>Castanea mollissima Vanexum genome sequencing.</title>
        <authorList>
            <person name="Staton M."/>
        </authorList>
    </citation>
    <scope>NUCLEOTIDE SEQUENCE</scope>
    <source>
        <tissue evidence="1">Leaf</tissue>
    </source>
</reference>
<dbReference type="AlphaFoldDB" id="A0A8J4VGJ1"/>
<sequence>MELYILWHIPGGKTTLDNFILSFDVNDEIFREIRLPENDLDDGLIPIGNRQDFRLAVSKGSLALIAFVKPGQTFLGCTDSGQLLFFQMSGRIVSYDPESRNMSNIEIPSPYWLGYTTDLMESLVLLDHK</sequence>
<dbReference type="Proteomes" id="UP000737018">
    <property type="component" value="Unassembled WGS sequence"/>
</dbReference>
<protein>
    <recommendedName>
        <fullName evidence="3">F-box protein</fullName>
    </recommendedName>
</protein>
<gene>
    <name evidence="1" type="ORF">CMV_019599</name>
</gene>
<comment type="caution">
    <text evidence="1">The sequence shown here is derived from an EMBL/GenBank/DDBJ whole genome shotgun (WGS) entry which is preliminary data.</text>
</comment>
<name>A0A8J4VGJ1_9ROSI</name>
<evidence type="ECO:0000313" key="2">
    <source>
        <dbReference type="Proteomes" id="UP000737018"/>
    </source>
</evidence>
<evidence type="ECO:0000313" key="1">
    <source>
        <dbReference type="EMBL" id="KAF3955150.1"/>
    </source>
</evidence>
<dbReference type="EMBL" id="JRKL02003467">
    <property type="protein sequence ID" value="KAF3955150.1"/>
    <property type="molecule type" value="Genomic_DNA"/>
</dbReference>
<organism evidence="1 2">
    <name type="scientific">Castanea mollissima</name>
    <name type="common">Chinese chestnut</name>
    <dbReference type="NCBI Taxonomy" id="60419"/>
    <lineage>
        <taxon>Eukaryota</taxon>
        <taxon>Viridiplantae</taxon>
        <taxon>Streptophyta</taxon>
        <taxon>Embryophyta</taxon>
        <taxon>Tracheophyta</taxon>
        <taxon>Spermatophyta</taxon>
        <taxon>Magnoliopsida</taxon>
        <taxon>eudicotyledons</taxon>
        <taxon>Gunneridae</taxon>
        <taxon>Pentapetalae</taxon>
        <taxon>rosids</taxon>
        <taxon>fabids</taxon>
        <taxon>Fagales</taxon>
        <taxon>Fagaceae</taxon>
        <taxon>Castanea</taxon>
    </lineage>
</organism>